<dbReference type="Proteomes" id="UP001596270">
    <property type="component" value="Unassembled WGS sequence"/>
</dbReference>
<proteinExistence type="predicted"/>
<dbReference type="PANTHER" id="PTHR30136:SF8">
    <property type="entry name" value="TRANSCRIPTIONAL REGULATORY PROTEIN"/>
    <property type="match status" value="1"/>
</dbReference>
<keyword evidence="1" id="KW-0805">Transcription regulation</keyword>
<evidence type="ECO:0000256" key="1">
    <source>
        <dbReference type="ARBA" id="ARBA00023015"/>
    </source>
</evidence>
<dbReference type="SMART" id="SM00346">
    <property type="entry name" value="HTH_ICLR"/>
    <property type="match status" value="1"/>
</dbReference>
<dbReference type="Gene3D" id="1.10.10.10">
    <property type="entry name" value="Winged helix-like DNA-binding domain superfamily/Winged helix DNA-binding domain"/>
    <property type="match status" value="1"/>
</dbReference>
<sequence>MEKPLQAGVQSLENGLDLMLIVGHNRRPMKITDIAEQAGISPGKAHRYLVSFMRAGFITQDPETGLYGMGPVALEFSLSCLATIEPISLASREAEQLCVATGHTVAVSVWGSFGPTVVRWEQPARPIMVNVGLGSVFPLYRSATGRVFAAFMAPDLIKAYLAGTDKKNPRDADLNETVEQVRQRGLARAEGDFMDGMSAFAAPVFDDRGRLVLTLTVLGYKAGFDHRWSSPIAEALRQSAQRVSQMLGHQHERLTQRNSTEAAGARARNA</sequence>
<evidence type="ECO:0000313" key="7">
    <source>
        <dbReference type="EMBL" id="MFC6279802.1"/>
    </source>
</evidence>
<dbReference type="InterPro" id="IPR005471">
    <property type="entry name" value="Tscrpt_reg_IclR_N"/>
</dbReference>
<dbReference type="Gene3D" id="3.30.450.40">
    <property type="match status" value="1"/>
</dbReference>
<comment type="caution">
    <text evidence="7">The sequence shown here is derived from an EMBL/GenBank/DDBJ whole genome shotgun (WGS) entry which is preliminary data.</text>
</comment>
<evidence type="ECO:0000256" key="2">
    <source>
        <dbReference type="ARBA" id="ARBA00023125"/>
    </source>
</evidence>
<feature type="domain" description="IclR-ED" evidence="6">
    <location>
        <begin position="72"/>
        <end position="249"/>
    </location>
</feature>
<dbReference type="Pfam" id="PF01614">
    <property type="entry name" value="IclR_C"/>
    <property type="match status" value="1"/>
</dbReference>
<dbReference type="SUPFAM" id="SSF46785">
    <property type="entry name" value="Winged helix' DNA-binding domain"/>
    <property type="match status" value="1"/>
</dbReference>
<protein>
    <submittedName>
        <fullName evidence="7">IclR family transcriptional regulator</fullName>
    </submittedName>
</protein>
<organism evidence="7 8">
    <name type="scientific">Polaromonas aquatica</name>
    <dbReference type="NCBI Taxonomy" id="332657"/>
    <lineage>
        <taxon>Bacteria</taxon>
        <taxon>Pseudomonadati</taxon>
        <taxon>Pseudomonadota</taxon>
        <taxon>Betaproteobacteria</taxon>
        <taxon>Burkholderiales</taxon>
        <taxon>Comamonadaceae</taxon>
        <taxon>Polaromonas</taxon>
    </lineage>
</organism>
<keyword evidence="2" id="KW-0238">DNA-binding</keyword>
<dbReference type="PANTHER" id="PTHR30136">
    <property type="entry name" value="HELIX-TURN-HELIX TRANSCRIPTIONAL REGULATOR, ICLR FAMILY"/>
    <property type="match status" value="1"/>
</dbReference>
<dbReference type="InterPro" id="IPR036390">
    <property type="entry name" value="WH_DNA-bd_sf"/>
</dbReference>
<dbReference type="Pfam" id="PF09339">
    <property type="entry name" value="HTH_IclR"/>
    <property type="match status" value="1"/>
</dbReference>
<dbReference type="PROSITE" id="PS51078">
    <property type="entry name" value="ICLR_ED"/>
    <property type="match status" value="1"/>
</dbReference>
<evidence type="ECO:0000259" key="5">
    <source>
        <dbReference type="PROSITE" id="PS51077"/>
    </source>
</evidence>
<dbReference type="SUPFAM" id="SSF55781">
    <property type="entry name" value="GAF domain-like"/>
    <property type="match status" value="1"/>
</dbReference>
<evidence type="ECO:0000256" key="3">
    <source>
        <dbReference type="ARBA" id="ARBA00023163"/>
    </source>
</evidence>
<dbReference type="InterPro" id="IPR036388">
    <property type="entry name" value="WH-like_DNA-bd_sf"/>
</dbReference>
<evidence type="ECO:0000259" key="6">
    <source>
        <dbReference type="PROSITE" id="PS51078"/>
    </source>
</evidence>
<evidence type="ECO:0000313" key="8">
    <source>
        <dbReference type="Proteomes" id="UP001596270"/>
    </source>
</evidence>
<dbReference type="InterPro" id="IPR050707">
    <property type="entry name" value="HTH_MetabolicPath_Reg"/>
</dbReference>
<dbReference type="InterPro" id="IPR014757">
    <property type="entry name" value="Tscrpt_reg_IclR_C"/>
</dbReference>
<feature type="domain" description="HTH iclR-type" evidence="5">
    <location>
        <begin position="9"/>
        <end position="71"/>
    </location>
</feature>
<dbReference type="PROSITE" id="PS51077">
    <property type="entry name" value="HTH_ICLR"/>
    <property type="match status" value="1"/>
</dbReference>
<feature type="region of interest" description="Disordered" evidence="4">
    <location>
        <begin position="248"/>
        <end position="270"/>
    </location>
</feature>
<name>A0ABW1TRY0_9BURK</name>
<dbReference type="EMBL" id="JBHSRS010000002">
    <property type="protein sequence ID" value="MFC6279802.1"/>
    <property type="molecule type" value="Genomic_DNA"/>
</dbReference>
<evidence type="ECO:0000256" key="4">
    <source>
        <dbReference type="SAM" id="MobiDB-lite"/>
    </source>
</evidence>
<keyword evidence="3" id="KW-0804">Transcription</keyword>
<accession>A0ABW1TRY0</accession>
<dbReference type="RefSeq" id="WP_371434383.1">
    <property type="nucleotide sequence ID" value="NZ_JBHSRS010000002.1"/>
</dbReference>
<keyword evidence="8" id="KW-1185">Reference proteome</keyword>
<reference evidence="8" key="1">
    <citation type="journal article" date="2019" name="Int. J. Syst. Evol. Microbiol.">
        <title>The Global Catalogue of Microorganisms (GCM) 10K type strain sequencing project: providing services to taxonomists for standard genome sequencing and annotation.</title>
        <authorList>
            <consortium name="The Broad Institute Genomics Platform"/>
            <consortium name="The Broad Institute Genome Sequencing Center for Infectious Disease"/>
            <person name="Wu L."/>
            <person name="Ma J."/>
        </authorList>
    </citation>
    <scope>NUCLEOTIDE SEQUENCE [LARGE SCALE GENOMIC DNA]</scope>
    <source>
        <strain evidence="8">CCUG 39402</strain>
    </source>
</reference>
<dbReference type="InterPro" id="IPR029016">
    <property type="entry name" value="GAF-like_dom_sf"/>
</dbReference>
<gene>
    <name evidence="7" type="ORF">ACFQND_00920</name>
</gene>